<evidence type="ECO:0000259" key="14">
    <source>
        <dbReference type="PROSITE" id="PS50003"/>
    </source>
</evidence>
<dbReference type="GO" id="GO:0005874">
    <property type="term" value="C:microtubule"/>
    <property type="evidence" value="ECO:0007669"/>
    <property type="project" value="UniProtKB-KW"/>
</dbReference>
<evidence type="ECO:0000256" key="11">
    <source>
        <dbReference type="ARBA" id="ARBA00048040"/>
    </source>
</evidence>
<dbReference type="Pfam" id="PF01031">
    <property type="entry name" value="Dynamin_M"/>
    <property type="match status" value="1"/>
</dbReference>
<dbReference type="PROSITE" id="PS51718">
    <property type="entry name" value="G_DYNAMIN_2"/>
    <property type="match status" value="1"/>
</dbReference>
<name>A0A183H1M6_9BILA</name>
<keyword evidence="5" id="KW-0493">Microtubule</keyword>
<keyword evidence="6 13" id="KW-0547">Nucleotide-binding</keyword>
<dbReference type="Gene3D" id="3.40.50.300">
    <property type="entry name" value="P-loop containing nucleotide triphosphate hydrolases"/>
    <property type="match status" value="1"/>
</dbReference>
<dbReference type="SUPFAM" id="SSF50729">
    <property type="entry name" value="PH domain-like"/>
    <property type="match status" value="1"/>
</dbReference>
<keyword evidence="7" id="KW-0378">Hydrolase</keyword>
<evidence type="ECO:0000256" key="3">
    <source>
        <dbReference type="ARBA" id="ARBA00022490"/>
    </source>
</evidence>
<keyword evidence="17" id="KW-1185">Reference proteome</keyword>
<dbReference type="GO" id="GO:0003924">
    <property type="term" value="F:GTPase activity"/>
    <property type="evidence" value="ECO:0007669"/>
    <property type="project" value="InterPro"/>
</dbReference>
<evidence type="ECO:0000256" key="5">
    <source>
        <dbReference type="ARBA" id="ARBA00022701"/>
    </source>
</evidence>
<dbReference type="EC" id="3.6.5.5" evidence="2"/>
<dbReference type="GO" id="GO:0031623">
    <property type="term" value="P:receptor internalization"/>
    <property type="evidence" value="ECO:0007669"/>
    <property type="project" value="TreeGrafter"/>
</dbReference>
<dbReference type="WBParaSite" id="OFLC_0000138501-mRNA-1">
    <property type="protein sequence ID" value="OFLC_0000138501-mRNA-1"/>
    <property type="gene ID" value="OFLC_0000138501"/>
</dbReference>
<evidence type="ECO:0000313" key="16">
    <source>
        <dbReference type="EMBL" id="VDO29342.1"/>
    </source>
</evidence>
<dbReference type="AlphaFoldDB" id="A0A183H1M6"/>
<dbReference type="PRINTS" id="PR00195">
    <property type="entry name" value="DYNAMIN"/>
</dbReference>
<sequence length="557" mass="63293">MSWANTGMQALIPIINRLQDAFAQLGTSLNFDLPQIAVVGGQSAGKSSVLENFVGKDFLPRGSGIVTRRPLILQLVHDQHVEYGEFLHKRGQKFTDFDMIRKEIEDETDRITGQNKGISPIPINLRVFSPNVLNLTLIDLPGLTKVPVGDQPADIEHQIREMLLTYISRETCLILAVTPANSDLATSDALKLAREVDPQGLRTIGVLTKLDLMDEGTDARDILENRLFPLRRGYIGVVNRGQKDIVGKKDIRAALDAERKFFISHPSYRHLADRLGTPYLQRTLNQQLTNHIKDTLPALRDSLQKKLFALEKDVNEYKNFQPNDPSRKTKALMQMVQTFTTDIERSIEGSSSKAVSTNELSGGARINRIFHERFPFEIVKMEIDEKEMRREIQIAIRNIHGIRVGLFTPDMAFEAIVKKQIERLKEPSLKCVDLVVNELAAVVRQCAECVARYPRLRDEIERIVTTNMREKEQSAKYHISMLVDYELAYMNTNHEDFIGEEAKASSTSQKKNLGNQVIRKGWLSVHNISFVRGSKNCWFVLTSDSLSWYKDDEMVSM</sequence>
<dbReference type="PANTHER" id="PTHR11566">
    <property type="entry name" value="DYNAMIN"/>
    <property type="match status" value="1"/>
</dbReference>
<dbReference type="Proteomes" id="UP000267606">
    <property type="component" value="Unassembled WGS sequence"/>
</dbReference>
<accession>A0A183H1M6</accession>
<evidence type="ECO:0000313" key="18">
    <source>
        <dbReference type="WBParaSite" id="OFLC_0000138501-mRNA-1"/>
    </source>
</evidence>
<comment type="subcellular location">
    <subcellularLocation>
        <location evidence="1">Cytoplasm</location>
        <location evidence="1">Cytoskeleton</location>
    </subcellularLocation>
</comment>
<dbReference type="SUPFAM" id="SSF52540">
    <property type="entry name" value="P-loop containing nucleoside triphosphate hydrolases"/>
    <property type="match status" value="1"/>
</dbReference>
<dbReference type="GO" id="GO:0005819">
    <property type="term" value="C:spindle"/>
    <property type="evidence" value="ECO:0007669"/>
    <property type="project" value="UniProtKB-ARBA"/>
</dbReference>
<dbReference type="FunFam" id="3.40.50.300:FF:000045">
    <property type="entry name" value="dynamin-1 isoform X2"/>
    <property type="match status" value="1"/>
</dbReference>
<evidence type="ECO:0000256" key="9">
    <source>
        <dbReference type="ARBA" id="ARBA00023175"/>
    </source>
</evidence>
<feature type="domain" description="Dynamin-type G" evidence="15">
    <location>
        <begin position="30"/>
        <end position="297"/>
    </location>
</feature>
<gene>
    <name evidence="16" type="ORF">OFLC_LOCUS1386</name>
</gene>
<protein>
    <recommendedName>
        <fullName evidence="12">Dynamin</fullName>
        <ecNumber evidence="2">3.6.5.5</ecNumber>
    </recommendedName>
</protein>
<reference evidence="16 17" key="2">
    <citation type="submission" date="2018-11" db="EMBL/GenBank/DDBJ databases">
        <authorList>
            <consortium name="Pathogen Informatics"/>
        </authorList>
    </citation>
    <scope>NUCLEOTIDE SEQUENCE [LARGE SCALE GENOMIC DNA]</scope>
</reference>
<keyword evidence="10" id="KW-0206">Cytoskeleton</keyword>
<dbReference type="FunFam" id="1.20.120.1240:FF:000008">
    <property type="entry name" value="dynamin-3 isoform X1"/>
    <property type="match status" value="1"/>
</dbReference>
<dbReference type="InterPro" id="IPR001849">
    <property type="entry name" value="PH_domain"/>
</dbReference>
<dbReference type="Pfam" id="PF00350">
    <property type="entry name" value="Dynamin_N"/>
    <property type="match status" value="1"/>
</dbReference>
<evidence type="ECO:0000256" key="7">
    <source>
        <dbReference type="ARBA" id="ARBA00022801"/>
    </source>
</evidence>
<dbReference type="STRING" id="387005.A0A183H1M6"/>
<evidence type="ECO:0000256" key="8">
    <source>
        <dbReference type="ARBA" id="ARBA00023134"/>
    </source>
</evidence>
<comment type="similarity">
    <text evidence="13">Belongs to the TRAFAC class dynamin-like GTPase superfamily. Dynamin/Fzo/YdjA family.</text>
</comment>
<keyword evidence="4" id="KW-0254">Endocytosis</keyword>
<dbReference type="GO" id="GO:0008017">
    <property type="term" value="F:microtubule binding"/>
    <property type="evidence" value="ECO:0007669"/>
    <property type="project" value="TreeGrafter"/>
</dbReference>
<reference evidence="18" key="1">
    <citation type="submission" date="2016-06" db="UniProtKB">
        <authorList>
            <consortium name="WormBaseParasite"/>
        </authorList>
    </citation>
    <scope>IDENTIFICATION</scope>
</reference>
<keyword evidence="9" id="KW-0505">Motor protein</keyword>
<evidence type="ECO:0000256" key="1">
    <source>
        <dbReference type="ARBA" id="ARBA00004245"/>
    </source>
</evidence>
<evidence type="ECO:0000256" key="13">
    <source>
        <dbReference type="RuleBase" id="RU003932"/>
    </source>
</evidence>
<dbReference type="GO" id="GO:0005886">
    <property type="term" value="C:plasma membrane"/>
    <property type="evidence" value="ECO:0007669"/>
    <property type="project" value="TreeGrafter"/>
</dbReference>
<dbReference type="InterPro" id="IPR022812">
    <property type="entry name" value="Dynamin"/>
</dbReference>
<dbReference type="InterPro" id="IPR000375">
    <property type="entry name" value="Dynamin_stalk"/>
</dbReference>
<evidence type="ECO:0000256" key="4">
    <source>
        <dbReference type="ARBA" id="ARBA00022583"/>
    </source>
</evidence>
<proteinExistence type="inferred from homology"/>
<dbReference type="PROSITE" id="PS00410">
    <property type="entry name" value="G_DYNAMIN_1"/>
    <property type="match status" value="1"/>
</dbReference>
<dbReference type="PROSITE" id="PS50003">
    <property type="entry name" value="PH_DOMAIN"/>
    <property type="match status" value="1"/>
</dbReference>
<keyword evidence="8 13" id="KW-0342">GTP-binding</keyword>
<evidence type="ECO:0000259" key="15">
    <source>
        <dbReference type="PROSITE" id="PS51718"/>
    </source>
</evidence>
<dbReference type="InterPro" id="IPR019762">
    <property type="entry name" value="Dynamin_GTPase_CS"/>
</dbReference>
<dbReference type="SMART" id="SM00053">
    <property type="entry name" value="DYNc"/>
    <property type="match status" value="1"/>
</dbReference>
<dbReference type="InterPro" id="IPR027417">
    <property type="entry name" value="P-loop_NTPase"/>
</dbReference>
<dbReference type="GO" id="GO:0005737">
    <property type="term" value="C:cytoplasm"/>
    <property type="evidence" value="ECO:0007669"/>
    <property type="project" value="TreeGrafter"/>
</dbReference>
<dbReference type="GO" id="GO:0098793">
    <property type="term" value="C:presynapse"/>
    <property type="evidence" value="ECO:0007669"/>
    <property type="project" value="GOC"/>
</dbReference>
<dbReference type="GO" id="GO:0005525">
    <property type="term" value="F:GTP binding"/>
    <property type="evidence" value="ECO:0007669"/>
    <property type="project" value="UniProtKB-KW"/>
</dbReference>
<evidence type="ECO:0000256" key="10">
    <source>
        <dbReference type="ARBA" id="ARBA00023212"/>
    </source>
</evidence>
<evidence type="ECO:0000313" key="17">
    <source>
        <dbReference type="Proteomes" id="UP000267606"/>
    </source>
</evidence>
<dbReference type="InterPro" id="IPR001401">
    <property type="entry name" value="Dynamin_GTPase"/>
</dbReference>
<feature type="domain" description="PH" evidence="14">
    <location>
        <begin position="516"/>
        <end position="557"/>
    </location>
</feature>
<comment type="catalytic activity">
    <reaction evidence="11">
        <text>GTP + H2O = GDP + phosphate + H(+)</text>
        <dbReference type="Rhea" id="RHEA:19669"/>
        <dbReference type="ChEBI" id="CHEBI:15377"/>
        <dbReference type="ChEBI" id="CHEBI:15378"/>
        <dbReference type="ChEBI" id="CHEBI:37565"/>
        <dbReference type="ChEBI" id="CHEBI:43474"/>
        <dbReference type="ChEBI" id="CHEBI:58189"/>
        <dbReference type="EC" id="3.6.5.5"/>
    </reaction>
</comment>
<evidence type="ECO:0000256" key="2">
    <source>
        <dbReference type="ARBA" id="ARBA00011980"/>
    </source>
</evidence>
<dbReference type="GO" id="GO:0016185">
    <property type="term" value="P:synaptic vesicle budding from presynaptic endocytic zone membrane"/>
    <property type="evidence" value="ECO:0007669"/>
    <property type="project" value="TreeGrafter"/>
</dbReference>
<evidence type="ECO:0000256" key="6">
    <source>
        <dbReference type="ARBA" id="ARBA00022741"/>
    </source>
</evidence>
<dbReference type="Gene3D" id="1.20.120.1240">
    <property type="entry name" value="Dynamin, middle domain"/>
    <property type="match status" value="1"/>
</dbReference>
<keyword evidence="3" id="KW-0963">Cytoplasm</keyword>
<dbReference type="InterPro" id="IPR045063">
    <property type="entry name" value="Dynamin_N"/>
</dbReference>
<dbReference type="PANTHER" id="PTHR11566:SF212">
    <property type="entry name" value="DYNAMIN"/>
    <property type="match status" value="1"/>
</dbReference>
<organism evidence="18">
    <name type="scientific">Onchocerca flexuosa</name>
    <dbReference type="NCBI Taxonomy" id="387005"/>
    <lineage>
        <taxon>Eukaryota</taxon>
        <taxon>Metazoa</taxon>
        <taxon>Ecdysozoa</taxon>
        <taxon>Nematoda</taxon>
        <taxon>Chromadorea</taxon>
        <taxon>Rhabditida</taxon>
        <taxon>Spirurina</taxon>
        <taxon>Spiruromorpha</taxon>
        <taxon>Filarioidea</taxon>
        <taxon>Onchocercidae</taxon>
        <taxon>Onchocerca</taxon>
    </lineage>
</organism>
<dbReference type="GO" id="GO:0012501">
    <property type="term" value="P:programmed cell death"/>
    <property type="evidence" value="ECO:0007669"/>
    <property type="project" value="UniProtKB-ARBA"/>
</dbReference>
<evidence type="ECO:0000256" key="12">
    <source>
        <dbReference type="ARBA" id="ARBA00067339"/>
    </source>
</evidence>
<dbReference type="EMBL" id="UZAJ01000640">
    <property type="protein sequence ID" value="VDO29342.1"/>
    <property type="molecule type" value="Genomic_DNA"/>
</dbReference>
<dbReference type="InterPro" id="IPR030381">
    <property type="entry name" value="G_DYNAMIN_dom"/>
</dbReference>
<dbReference type="CDD" id="cd08771">
    <property type="entry name" value="DLP_1"/>
    <property type="match status" value="1"/>
</dbReference>